<feature type="region of interest" description="Disordered" evidence="6">
    <location>
        <begin position="1"/>
        <end position="93"/>
    </location>
</feature>
<dbReference type="EMBL" id="CP124616">
    <property type="protein sequence ID" value="WGW04541.1"/>
    <property type="molecule type" value="Genomic_DNA"/>
</dbReference>
<dbReference type="InterPro" id="IPR019133">
    <property type="entry name" value="MIC60"/>
</dbReference>
<feature type="compositionally biased region" description="Basic and acidic residues" evidence="6">
    <location>
        <begin position="11"/>
        <end position="22"/>
    </location>
</feature>
<evidence type="ECO:0000256" key="1">
    <source>
        <dbReference type="ARBA" id="ARBA00004370"/>
    </source>
</evidence>
<feature type="compositionally biased region" description="Low complexity" evidence="6">
    <location>
        <begin position="23"/>
        <end position="33"/>
    </location>
</feature>
<comment type="subcellular location">
    <subcellularLocation>
        <location evidence="1">Membrane</location>
    </subcellularLocation>
</comment>
<evidence type="ECO:0000256" key="4">
    <source>
        <dbReference type="ARBA" id="ARBA00023136"/>
    </source>
</evidence>
<organism evidence="7 8">
    <name type="scientific">Tropicibacter oceani</name>
    <dbReference type="NCBI Taxonomy" id="3058420"/>
    <lineage>
        <taxon>Bacteria</taxon>
        <taxon>Pseudomonadati</taxon>
        <taxon>Pseudomonadota</taxon>
        <taxon>Alphaproteobacteria</taxon>
        <taxon>Rhodobacterales</taxon>
        <taxon>Roseobacteraceae</taxon>
        <taxon>Tropicibacter</taxon>
    </lineage>
</organism>
<dbReference type="Pfam" id="PF09731">
    <property type="entry name" value="Mitofilin"/>
    <property type="match status" value="1"/>
</dbReference>
<keyword evidence="4" id="KW-0472">Membrane</keyword>
<sequence>MAKAKSGKPSGKPEAETAKPDETVAAVTETAAEGQDGVAPSDPSPDEPPVVQAEPAKAEASEVDSDALADEVTNSKGAAEVLDEETADDVASSEVEDILADTQTAEPTPTPAPVVQEKVIERKGGFVPMALGGVVAAALGFGAAQFTDFGAEPNPFEAEARATIEAQAKQIADLEAGIADAQKAIGIIDLGPVMSSVAGVEDALSGMTSSLAALETGLAGLDSRMTALEKAPVAGAVGPEAIAAYERELEELRLAITAQKQAVEEQKAEIQAMAQKALADQSSAQEQAQLASSRSILAELIALAQDGKPFAEPLAQLEENGVQVPDAIASRAIKGVPTLTALATEFPDLARDALSAARRNAPADEGSGGLANFLSNQLGARSVTPREGNDPDAVLSRAEAAIKVGDLDATLGELQALPAEAQAVLADWVARATARNEALAAAQSLAQELNKE</sequence>
<dbReference type="Gene3D" id="1.20.5.340">
    <property type="match status" value="1"/>
</dbReference>
<keyword evidence="3" id="KW-1133">Transmembrane helix</keyword>
<protein>
    <submittedName>
        <fullName evidence="7">Mitofilin family membrane protein</fullName>
    </submittedName>
</protein>
<evidence type="ECO:0000256" key="6">
    <source>
        <dbReference type="SAM" id="MobiDB-lite"/>
    </source>
</evidence>
<name>A0ABY8QIQ7_9RHOB</name>
<keyword evidence="5" id="KW-0175">Coiled coil</keyword>
<dbReference type="Proteomes" id="UP001241605">
    <property type="component" value="Chromosome"/>
</dbReference>
<reference evidence="7 8" key="1">
    <citation type="submission" date="2023-05" db="EMBL/GenBank/DDBJ databases">
        <title>YMD87, complete Genome.</title>
        <authorList>
            <person name="Zhang J."/>
            <person name="Xu X."/>
        </authorList>
    </citation>
    <scope>NUCLEOTIDE SEQUENCE [LARGE SCALE GENOMIC DNA]</scope>
    <source>
        <strain evidence="7 8">YMD87</strain>
    </source>
</reference>
<keyword evidence="2" id="KW-0812">Transmembrane</keyword>
<evidence type="ECO:0000256" key="2">
    <source>
        <dbReference type="ARBA" id="ARBA00022692"/>
    </source>
</evidence>
<dbReference type="RefSeq" id="WP_282301176.1">
    <property type="nucleotide sequence ID" value="NZ_CP124616.1"/>
</dbReference>
<accession>A0ABY8QIQ7</accession>
<evidence type="ECO:0000313" key="8">
    <source>
        <dbReference type="Proteomes" id="UP001241605"/>
    </source>
</evidence>
<gene>
    <name evidence="7" type="ORF">QF118_03035</name>
</gene>
<feature type="coiled-coil region" evidence="5">
    <location>
        <begin position="242"/>
        <end position="280"/>
    </location>
</feature>
<evidence type="ECO:0000256" key="3">
    <source>
        <dbReference type="ARBA" id="ARBA00022989"/>
    </source>
</evidence>
<proteinExistence type="predicted"/>
<evidence type="ECO:0000256" key="5">
    <source>
        <dbReference type="SAM" id="Coils"/>
    </source>
</evidence>
<evidence type="ECO:0000313" key="7">
    <source>
        <dbReference type="EMBL" id="WGW04541.1"/>
    </source>
</evidence>
<keyword evidence="8" id="KW-1185">Reference proteome</keyword>